<protein>
    <submittedName>
        <fullName evidence="1">Uncharacterized protein</fullName>
    </submittedName>
</protein>
<dbReference type="EMBL" id="BMZG01000006">
    <property type="protein sequence ID" value="GHA73640.1"/>
    <property type="molecule type" value="Genomic_DNA"/>
</dbReference>
<dbReference type="Proteomes" id="UP000614287">
    <property type="component" value="Unassembled WGS sequence"/>
</dbReference>
<evidence type="ECO:0000313" key="1">
    <source>
        <dbReference type="EMBL" id="GHA73640.1"/>
    </source>
</evidence>
<reference evidence="1" key="1">
    <citation type="journal article" date="2014" name="Int. J. Syst. Evol. Microbiol.">
        <title>Complete genome sequence of Corynebacterium casei LMG S-19264T (=DSM 44701T), isolated from a smear-ripened cheese.</title>
        <authorList>
            <consortium name="US DOE Joint Genome Institute (JGI-PGF)"/>
            <person name="Walter F."/>
            <person name="Albersmeier A."/>
            <person name="Kalinowski J."/>
            <person name="Ruckert C."/>
        </authorList>
    </citation>
    <scope>NUCLEOTIDE SEQUENCE</scope>
    <source>
        <strain evidence="1">KCTC 32501</strain>
    </source>
</reference>
<name>A0A8J3G0P4_9BURK</name>
<reference evidence="1" key="2">
    <citation type="submission" date="2020-09" db="EMBL/GenBank/DDBJ databases">
        <authorList>
            <person name="Sun Q."/>
            <person name="Kim S."/>
        </authorList>
    </citation>
    <scope>NUCLEOTIDE SEQUENCE</scope>
    <source>
        <strain evidence="1">KCTC 32501</strain>
    </source>
</reference>
<accession>A0A8J3G0P4</accession>
<dbReference type="RefSeq" id="WP_189493172.1">
    <property type="nucleotide sequence ID" value="NZ_BMZG01000006.1"/>
</dbReference>
<gene>
    <name evidence="1" type="ORF">GCM10009007_13380</name>
</gene>
<comment type="caution">
    <text evidence="1">The sequence shown here is derived from an EMBL/GenBank/DDBJ whole genome shotgun (WGS) entry which is preliminary data.</text>
</comment>
<dbReference type="AlphaFoldDB" id="A0A8J3G0P4"/>
<evidence type="ECO:0000313" key="2">
    <source>
        <dbReference type="Proteomes" id="UP000614287"/>
    </source>
</evidence>
<keyword evidence="2" id="KW-1185">Reference proteome</keyword>
<sequence length="103" mass="11789">MSKTNQSALVVYEDSAYPLYQFTCTEYNWTQMVATKDAPLIQQCSWCGWVDGLVVVVQGVFAAFNCDVHDSVAVLITNEHIQVDDFMPLYCPHCQDTRWFVNQ</sequence>
<organism evidence="1 2">
    <name type="scientific">Formosimonas limnophila</name>
    <dbReference type="NCBI Taxonomy" id="1384487"/>
    <lineage>
        <taxon>Bacteria</taxon>
        <taxon>Pseudomonadati</taxon>
        <taxon>Pseudomonadota</taxon>
        <taxon>Betaproteobacteria</taxon>
        <taxon>Burkholderiales</taxon>
        <taxon>Burkholderiaceae</taxon>
        <taxon>Formosimonas</taxon>
    </lineage>
</organism>
<proteinExistence type="predicted"/>